<comment type="caution">
    <text evidence="2">The sequence shown here is derived from an EMBL/GenBank/DDBJ whole genome shotgun (WGS) entry which is preliminary data.</text>
</comment>
<evidence type="ECO:0000313" key="2">
    <source>
        <dbReference type="EMBL" id="GBM02950.1"/>
    </source>
</evidence>
<sequence length="143" mass="16156">MEDLKHRQDKEPYFNCCLLDTMKKMAERIMPVFLRGLFNANLSAQNSSLKAFSHSRQCSLKLSPHAIQTKTYECLVAQTERKVICSTEIALMITPFPQTGLTDMSTNSLFFPIPAESTIAVEDSPSNPNNELPSFPRAKQKQE</sequence>
<feature type="region of interest" description="Disordered" evidence="1">
    <location>
        <begin position="120"/>
        <end position="143"/>
    </location>
</feature>
<dbReference type="AlphaFoldDB" id="A0A4Y2CF83"/>
<evidence type="ECO:0000256" key="1">
    <source>
        <dbReference type="SAM" id="MobiDB-lite"/>
    </source>
</evidence>
<organism evidence="2 3">
    <name type="scientific">Araneus ventricosus</name>
    <name type="common">Orbweaver spider</name>
    <name type="synonym">Epeira ventricosa</name>
    <dbReference type="NCBI Taxonomy" id="182803"/>
    <lineage>
        <taxon>Eukaryota</taxon>
        <taxon>Metazoa</taxon>
        <taxon>Ecdysozoa</taxon>
        <taxon>Arthropoda</taxon>
        <taxon>Chelicerata</taxon>
        <taxon>Arachnida</taxon>
        <taxon>Araneae</taxon>
        <taxon>Araneomorphae</taxon>
        <taxon>Entelegynae</taxon>
        <taxon>Araneoidea</taxon>
        <taxon>Araneidae</taxon>
        <taxon>Araneus</taxon>
    </lineage>
</organism>
<name>A0A4Y2CF83_ARAVE</name>
<gene>
    <name evidence="2" type="ORF">AVEN_269864_1</name>
</gene>
<accession>A0A4Y2CF83</accession>
<evidence type="ECO:0000313" key="3">
    <source>
        <dbReference type="Proteomes" id="UP000499080"/>
    </source>
</evidence>
<protein>
    <submittedName>
        <fullName evidence="2">Uncharacterized protein</fullName>
    </submittedName>
</protein>
<dbReference type="EMBL" id="BGPR01000185">
    <property type="protein sequence ID" value="GBM02950.1"/>
    <property type="molecule type" value="Genomic_DNA"/>
</dbReference>
<reference evidence="2 3" key="1">
    <citation type="journal article" date="2019" name="Sci. Rep.">
        <title>Orb-weaving spider Araneus ventricosus genome elucidates the spidroin gene catalogue.</title>
        <authorList>
            <person name="Kono N."/>
            <person name="Nakamura H."/>
            <person name="Ohtoshi R."/>
            <person name="Moran D.A.P."/>
            <person name="Shinohara A."/>
            <person name="Yoshida Y."/>
            <person name="Fujiwara M."/>
            <person name="Mori M."/>
            <person name="Tomita M."/>
            <person name="Arakawa K."/>
        </authorList>
    </citation>
    <scope>NUCLEOTIDE SEQUENCE [LARGE SCALE GENOMIC DNA]</scope>
</reference>
<dbReference type="Proteomes" id="UP000499080">
    <property type="component" value="Unassembled WGS sequence"/>
</dbReference>
<proteinExistence type="predicted"/>
<keyword evidence="3" id="KW-1185">Reference proteome</keyword>